<dbReference type="Proteomes" id="UP000294847">
    <property type="component" value="Chromosome 7"/>
</dbReference>
<accession>A0A4P7NVH6</accession>
<evidence type="ECO:0000313" key="1">
    <source>
        <dbReference type="EMBL" id="QBZ66625.1"/>
    </source>
</evidence>
<gene>
    <name evidence="1" type="ORF">PoMZ_13608</name>
</gene>
<name>A0A4P7NVH6_PYROR</name>
<dbReference type="EMBL" id="CP034210">
    <property type="protein sequence ID" value="QBZ66625.1"/>
    <property type="molecule type" value="Genomic_DNA"/>
</dbReference>
<reference evidence="1 2" key="1">
    <citation type="journal article" date="2019" name="Mol. Biol. Evol.">
        <title>Blast fungal genomes show frequent chromosomal changes, gene gains and losses, and effector gene turnover.</title>
        <authorList>
            <person name="Gomez Luciano L.B."/>
            <person name="Jason Tsai I."/>
            <person name="Chuma I."/>
            <person name="Tosa Y."/>
            <person name="Chen Y.H."/>
            <person name="Li J.Y."/>
            <person name="Li M.Y."/>
            <person name="Jade Lu M.Y."/>
            <person name="Nakayashiki H."/>
            <person name="Li W.H."/>
        </authorList>
    </citation>
    <scope>NUCLEOTIDE SEQUENCE [LARGE SCALE GENOMIC DNA]</scope>
    <source>
        <strain evidence="1">MZ5-1-6</strain>
    </source>
</reference>
<evidence type="ECO:0000313" key="2">
    <source>
        <dbReference type="Proteomes" id="UP000294847"/>
    </source>
</evidence>
<organism evidence="1 2">
    <name type="scientific">Pyricularia oryzae</name>
    <name type="common">Rice blast fungus</name>
    <name type="synonym">Magnaporthe oryzae</name>
    <dbReference type="NCBI Taxonomy" id="318829"/>
    <lineage>
        <taxon>Eukaryota</taxon>
        <taxon>Fungi</taxon>
        <taxon>Dikarya</taxon>
        <taxon>Ascomycota</taxon>
        <taxon>Pezizomycotina</taxon>
        <taxon>Sordariomycetes</taxon>
        <taxon>Sordariomycetidae</taxon>
        <taxon>Magnaporthales</taxon>
        <taxon>Pyriculariaceae</taxon>
        <taxon>Pyricularia</taxon>
    </lineage>
</organism>
<dbReference type="AlphaFoldDB" id="A0A4P7NVH6"/>
<sequence length="175" mass="20158">MPQVVEDIRKVLRTTEESLTRLGHYNHVLLAELFLEQSSRWLPIAIAHVESIIVIVTGWLQHATRVVLPKDKLRGDVLSICSQWIEDAGNDALMELDKLKKDEQRQPITYNHYYTDNFQKSRHGFLREAVEGAIKETASSALPSAKTSYQWYLLRLGEFYLKTAVLGFYVRGLQL</sequence>
<protein>
    <submittedName>
        <fullName evidence="1">Uncharacterized protein</fullName>
    </submittedName>
</protein>
<proteinExistence type="predicted"/>